<evidence type="ECO:0000313" key="2">
    <source>
        <dbReference type="Proteomes" id="UP001177744"/>
    </source>
</evidence>
<evidence type="ECO:0000313" key="1">
    <source>
        <dbReference type="EMBL" id="KAK1341835.1"/>
    </source>
</evidence>
<keyword evidence="2" id="KW-1185">Reference proteome</keyword>
<proteinExistence type="predicted"/>
<dbReference type="Proteomes" id="UP001177744">
    <property type="component" value="Unassembled WGS sequence"/>
</dbReference>
<dbReference type="AlphaFoldDB" id="A0AA40LQF7"/>
<protein>
    <submittedName>
        <fullName evidence="1">Uncharacterized protein</fullName>
    </submittedName>
</protein>
<reference evidence="1" key="1">
    <citation type="submission" date="2023-06" db="EMBL/GenBank/DDBJ databases">
        <title>Reference genome for the Northern bat (Eptesicus nilssonii), a most northern bat species.</title>
        <authorList>
            <person name="Laine V.N."/>
            <person name="Pulliainen A.T."/>
            <person name="Lilley T.M."/>
        </authorList>
    </citation>
    <scope>NUCLEOTIDE SEQUENCE</scope>
    <source>
        <strain evidence="1">BLF_Eptnil</strain>
        <tissue evidence="1">Kidney</tissue>
    </source>
</reference>
<sequence length="119" mass="14036">MWHLDELPNLRSILIKNTLIWLGARYKRWRHTEARKLQLEQTSLQNVLDVIARQNCTEALLFKLRDGQLLKVDWIWLEQHRVDLGKHCLISSVHINHQPFLERGDGPICLVLAPTWELA</sequence>
<organism evidence="1 2">
    <name type="scientific">Cnephaeus nilssonii</name>
    <name type="common">Northern bat</name>
    <name type="synonym">Eptesicus nilssonii</name>
    <dbReference type="NCBI Taxonomy" id="3371016"/>
    <lineage>
        <taxon>Eukaryota</taxon>
        <taxon>Metazoa</taxon>
        <taxon>Chordata</taxon>
        <taxon>Craniata</taxon>
        <taxon>Vertebrata</taxon>
        <taxon>Euteleostomi</taxon>
        <taxon>Mammalia</taxon>
        <taxon>Eutheria</taxon>
        <taxon>Laurasiatheria</taxon>
        <taxon>Chiroptera</taxon>
        <taxon>Yangochiroptera</taxon>
        <taxon>Vespertilionidae</taxon>
        <taxon>Cnephaeus</taxon>
    </lineage>
</organism>
<accession>A0AA40LQF7</accession>
<name>A0AA40LQF7_CNENI</name>
<dbReference type="EMBL" id="JAULJE010000006">
    <property type="protein sequence ID" value="KAK1341835.1"/>
    <property type="molecule type" value="Genomic_DNA"/>
</dbReference>
<comment type="caution">
    <text evidence="1">The sequence shown here is derived from an EMBL/GenBank/DDBJ whole genome shotgun (WGS) entry which is preliminary data.</text>
</comment>
<gene>
    <name evidence="1" type="ORF">QTO34_016586</name>
</gene>